<dbReference type="PANTHER" id="PTHR14226">
    <property type="entry name" value="NEUROPATHY TARGET ESTERASE/SWISS CHEESE D.MELANOGASTER"/>
    <property type="match status" value="1"/>
</dbReference>
<name>A0AB39TV71_9ACTN</name>
<dbReference type="InterPro" id="IPR016035">
    <property type="entry name" value="Acyl_Trfase/lysoPLipase"/>
</dbReference>
<dbReference type="EMBL" id="CP163445">
    <property type="protein sequence ID" value="XDQ83025.1"/>
    <property type="molecule type" value="Genomic_DNA"/>
</dbReference>
<feature type="short sequence motif" description="GXSXG" evidence="4">
    <location>
        <begin position="51"/>
        <end position="55"/>
    </location>
</feature>
<dbReference type="PROSITE" id="PS51635">
    <property type="entry name" value="PNPLA"/>
    <property type="match status" value="1"/>
</dbReference>
<keyword evidence="3 4" id="KW-0443">Lipid metabolism</keyword>
<keyword evidence="2 4" id="KW-0442">Lipid degradation</keyword>
<evidence type="ECO:0000313" key="7">
    <source>
        <dbReference type="EMBL" id="XDQ83025.1"/>
    </source>
</evidence>
<evidence type="ECO:0000256" key="2">
    <source>
        <dbReference type="ARBA" id="ARBA00022963"/>
    </source>
</evidence>
<evidence type="ECO:0000256" key="1">
    <source>
        <dbReference type="ARBA" id="ARBA00022801"/>
    </source>
</evidence>
<dbReference type="PANTHER" id="PTHR14226:SF57">
    <property type="entry name" value="BLR7027 PROTEIN"/>
    <property type="match status" value="1"/>
</dbReference>
<evidence type="ECO:0000259" key="6">
    <source>
        <dbReference type="PROSITE" id="PS51635"/>
    </source>
</evidence>
<dbReference type="Gene3D" id="3.40.1090.10">
    <property type="entry name" value="Cytosolic phospholipase A2 catalytic domain"/>
    <property type="match status" value="2"/>
</dbReference>
<feature type="active site" description="Nucleophile" evidence="4">
    <location>
        <position position="53"/>
    </location>
</feature>
<dbReference type="InterPro" id="IPR002641">
    <property type="entry name" value="PNPLA_dom"/>
</dbReference>
<keyword evidence="1 4" id="KW-0378">Hydrolase</keyword>
<dbReference type="AlphaFoldDB" id="A0AB39TV71"/>
<feature type="region of interest" description="Disordered" evidence="5">
    <location>
        <begin position="68"/>
        <end position="87"/>
    </location>
</feature>
<evidence type="ECO:0000256" key="5">
    <source>
        <dbReference type="SAM" id="MobiDB-lite"/>
    </source>
</evidence>
<dbReference type="InterPro" id="IPR050301">
    <property type="entry name" value="NTE"/>
</dbReference>
<organism evidence="7">
    <name type="scientific">Streptomyces sp. Y1</name>
    <dbReference type="NCBI Taxonomy" id="3238634"/>
    <lineage>
        <taxon>Bacteria</taxon>
        <taxon>Bacillati</taxon>
        <taxon>Actinomycetota</taxon>
        <taxon>Actinomycetes</taxon>
        <taxon>Kitasatosporales</taxon>
        <taxon>Streptomycetaceae</taxon>
        <taxon>Streptomyces</taxon>
    </lineage>
</organism>
<accession>A0AB39TV71</accession>
<sequence length="302" mass="31271">MHALDRTLDRALDRALVLGAGGSVGTAWTAGLAGGLRRAGVDLGEADLFVGTSAGAITAALLATGQDPDRLATPVRPTGPGAGRPQVDGRRLGEAFAVLGNAADDPDGARRRVGRIALAAETGPEEAHIARMRGMVGADHWPDRRLLIPATDAETGEQRVFDRASGAPLPAAVAAATAFPGIYPPITVDGRRYLDGSLHSATNAALAAGARVLVVIDPQAHLFPRELLDRELAVAAAHTVLTVEPDPAALRAFGPDLNDRTAWEPSYREGLRQGAEAAERLRPAWTAGAGPHRAGVRAGAPR</sequence>
<feature type="active site" description="Proton acceptor" evidence="4">
    <location>
        <position position="195"/>
    </location>
</feature>
<proteinExistence type="predicted"/>
<dbReference type="GO" id="GO:0016042">
    <property type="term" value="P:lipid catabolic process"/>
    <property type="evidence" value="ECO:0007669"/>
    <property type="project" value="UniProtKB-UniRule"/>
</dbReference>
<reference evidence="7" key="1">
    <citation type="submission" date="2024-07" db="EMBL/GenBank/DDBJ databases">
        <authorList>
            <person name="Yu S.T."/>
        </authorList>
    </citation>
    <scope>NUCLEOTIDE SEQUENCE</scope>
    <source>
        <strain evidence="7">Y1</strain>
    </source>
</reference>
<protein>
    <submittedName>
        <fullName evidence="7">Patatin-like phospholipase family protein</fullName>
    </submittedName>
</protein>
<comment type="caution">
    <text evidence="4">Lacks conserved residue(s) required for the propagation of feature annotation.</text>
</comment>
<feature type="domain" description="PNPLA" evidence="6">
    <location>
        <begin position="16"/>
        <end position="209"/>
    </location>
</feature>
<dbReference type="GO" id="GO:0016787">
    <property type="term" value="F:hydrolase activity"/>
    <property type="evidence" value="ECO:0007669"/>
    <property type="project" value="UniProtKB-UniRule"/>
</dbReference>
<evidence type="ECO:0000256" key="3">
    <source>
        <dbReference type="ARBA" id="ARBA00023098"/>
    </source>
</evidence>
<evidence type="ECO:0000256" key="4">
    <source>
        <dbReference type="PROSITE-ProRule" id="PRU01161"/>
    </source>
</evidence>
<gene>
    <name evidence="7" type="ORF">AB2U05_33245</name>
</gene>
<dbReference type="Pfam" id="PF01734">
    <property type="entry name" value="Patatin"/>
    <property type="match status" value="1"/>
</dbReference>
<feature type="region of interest" description="Disordered" evidence="5">
    <location>
        <begin position="282"/>
        <end position="302"/>
    </location>
</feature>
<dbReference type="RefSeq" id="WP_369185234.1">
    <property type="nucleotide sequence ID" value="NZ_CP163445.1"/>
</dbReference>
<dbReference type="SUPFAM" id="SSF52151">
    <property type="entry name" value="FabD/lysophospholipase-like"/>
    <property type="match status" value="1"/>
</dbReference>